<keyword evidence="3" id="KW-1185">Reference proteome</keyword>
<accession>A0AAW4FX88</accession>
<feature type="compositionally biased region" description="Basic and acidic residues" evidence="1">
    <location>
        <begin position="1"/>
        <end position="16"/>
    </location>
</feature>
<protein>
    <submittedName>
        <fullName evidence="2">Uncharacterized protein</fullName>
    </submittedName>
</protein>
<dbReference type="EMBL" id="WXFA01000063">
    <property type="protein sequence ID" value="MBM3095966.1"/>
    <property type="molecule type" value="Genomic_DNA"/>
</dbReference>
<dbReference type="Proteomes" id="UP000744980">
    <property type="component" value="Unassembled WGS sequence"/>
</dbReference>
<gene>
    <name evidence="2" type="ORF">GFB56_35395</name>
</gene>
<dbReference type="AlphaFoldDB" id="A0AAW4FX88"/>
<sequence>MKKDANERREQKRSDQQADAPLFGEGSDVCFFNPWDQRFKEDLGLKRDSFDLN</sequence>
<evidence type="ECO:0000256" key="1">
    <source>
        <dbReference type="SAM" id="MobiDB-lite"/>
    </source>
</evidence>
<evidence type="ECO:0000313" key="2">
    <source>
        <dbReference type="EMBL" id="MBM3095966.1"/>
    </source>
</evidence>
<feature type="region of interest" description="Disordered" evidence="1">
    <location>
        <begin position="1"/>
        <end position="26"/>
    </location>
</feature>
<comment type="caution">
    <text evidence="2">The sequence shown here is derived from an EMBL/GenBank/DDBJ whole genome shotgun (WGS) entry which is preliminary data.</text>
</comment>
<evidence type="ECO:0000313" key="3">
    <source>
        <dbReference type="Proteomes" id="UP000744980"/>
    </source>
</evidence>
<proteinExistence type="predicted"/>
<dbReference type="RefSeq" id="WP_156408381.1">
    <property type="nucleotide sequence ID" value="NZ_CP083371.1"/>
</dbReference>
<name>A0AAW4FX88_9HYPH</name>
<reference evidence="2 3" key="1">
    <citation type="submission" date="2020-01" db="EMBL/GenBank/DDBJ databases">
        <title>Draft genome assembly of Ensifer adhaerens T173.</title>
        <authorList>
            <person name="Craig J.E."/>
            <person name="Stinchcombe J.R."/>
        </authorList>
    </citation>
    <scope>NUCLEOTIDE SEQUENCE [LARGE SCALE GENOMIC DNA]</scope>
    <source>
        <strain evidence="2 3">T173</strain>
    </source>
</reference>
<organism evidence="2 3">
    <name type="scientific">Ensifer canadensis</name>
    <dbReference type="NCBI Taxonomy" id="555315"/>
    <lineage>
        <taxon>Bacteria</taxon>
        <taxon>Pseudomonadati</taxon>
        <taxon>Pseudomonadota</taxon>
        <taxon>Alphaproteobacteria</taxon>
        <taxon>Hyphomicrobiales</taxon>
        <taxon>Rhizobiaceae</taxon>
        <taxon>Sinorhizobium/Ensifer group</taxon>
        <taxon>Ensifer</taxon>
    </lineage>
</organism>